<protein>
    <submittedName>
        <fullName evidence="2">Uncharacterized protein</fullName>
    </submittedName>
</protein>
<dbReference type="Proteomes" id="UP000681720">
    <property type="component" value="Unassembled WGS sequence"/>
</dbReference>
<comment type="caution">
    <text evidence="2">The sequence shown here is derived from an EMBL/GenBank/DDBJ whole genome shotgun (WGS) entry which is preliminary data.</text>
</comment>
<evidence type="ECO:0000313" key="2">
    <source>
        <dbReference type="EMBL" id="CAF5168488.1"/>
    </source>
</evidence>
<dbReference type="GO" id="GO:0005829">
    <property type="term" value="C:cytosol"/>
    <property type="evidence" value="ECO:0007669"/>
    <property type="project" value="TreeGrafter"/>
</dbReference>
<dbReference type="SUPFAM" id="SSF56059">
    <property type="entry name" value="Glutathione synthetase ATP-binding domain-like"/>
    <property type="match status" value="1"/>
</dbReference>
<name>A0A8S3GRX4_9BILA</name>
<dbReference type="Proteomes" id="UP000681967">
    <property type="component" value="Unassembled WGS sequence"/>
</dbReference>
<evidence type="ECO:0000313" key="3">
    <source>
        <dbReference type="Proteomes" id="UP000681720"/>
    </source>
</evidence>
<gene>
    <name evidence="1" type="ORF">BYL167_LOCUS64189</name>
    <name evidence="2" type="ORF">GIL414_LOCUS66547</name>
</gene>
<dbReference type="GO" id="GO:0005524">
    <property type="term" value="F:ATP binding"/>
    <property type="evidence" value="ECO:0007669"/>
    <property type="project" value="InterPro"/>
</dbReference>
<dbReference type="GO" id="GO:0043295">
    <property type="term" value="F:glutathione binding"/>
    <property type="evidence" value="ECO:0007669"/>
    <property type="project" value="TreeGrafter"/>
</dbReference>
<dbReference type="PANTHER" id="PTHR11130">
    <property type="entry name" value="GLUTATHIONE SYNTHETASE"/>
    <property type="match status" value="1"/>
</dbReference>
<dbReference type="InterPro" id="IPR005615">
    <property type="entry name" value="Glutathione_synthase"/>
</dbReference>
<dbReference type="Gene3D" id="1.10.1080.10">
    <property type="entry name" value="Glutathione Synthetase, Chain A, domain 3"/>
    <property type="match status" value="1"/>
</dbReference>
<accession>A0A8S3GRX4</accession>
<dbReference type="AlphaFoldDB" id="A0A8S3GRX4"/>
<dbReference type="EMBL" id="CAJOBJ010314667">
    <property type="protein sequence ID" value="CAF5168488.1"/>
    <property type="molecule type" value="Genomic_DNA"/>
</dbReference>
<sequence length="124" mass="14531">MSTNKGERGPMELRWPIEDVVAFAKRHAITHGLLCLDPNNLDLATIVPFSLFPSPYSYSHLKFIWSIQTAYNRLYNRISLDDETLEKALKPVIPIDNFIERLWKIHHTSTRRQPIQLDIYRSKP</sequence>
<dbReference type="EMBL" id="CAJOBH010238261">
    <property type="protein sequence ID" value="CAF5099620.1"/>
    <property type="molecule type" value="Genomic_DNA"/>
</dbReference>
<organism evidence="2 3">
    <name type="scientific">Rotaria magnacalcarata</name>
    <dbReference type="NCBI Taxonomy" id="392030"/>
    <lineage>
        <taxon>Eukaryota</taxon>
        <taxon>Metazoa</taxon>
        <taxon>Spiralia</taxon>
        <taxon>Gnathifera</taxon>
        <taxon>Rotifera</taxon>
        <taxon>Eurotatoria</taxon>
        <taxon>Bdelloidea</taxon>
        <taxon>Philodinida</taxon>
        <taxon>Philodinidae</taxon>
        <taxon>Rotaria</taxon>
    </lineage>
</organism>
<dbReference type="Pfam" id="PF03917">
    <property type="entry name" value="GSH_synth_ATP"/>
    <property type="match status" value="1"/>
</dbReference>
<dbReference type="GO" id="GO:0004363">
    <property type="term" value="F:glutathione synthase activity"/>
    <property type="evidence" value="ECO:0007669"/>
    <property type="project" value="InterPro"/>
</dbReference>
<evidence type="ECO:0000313" key="1">
    <source>
        <dbReference type="EMBL" id="CAF5099620.1"/>
    </source>
</evidence>
<reference evidence="2" key="1">
    <citation type="submission" date="2021-02" db="EMBL/GenBank/DDBJ databases">
        <authorList>
            <person name="Nowell W R."/>
        </authorList>
    </citation>
    <scope>NUCLEOTIDE SEQUENCE</scope>
</reference>
<proteinExistence type="predicted"/>
<dbReference type="InterPro" id="IPR014042">
    <property type="entry name" value="Glutathione_synthase_a-hlx"/>
</dbReference>
<dbReference type="PANTHER" id="PTHR11130:SF0">
    <property type="entry name" value="GLUTATHIONE SYNTHETASE"/>
    <property type="match status" value="1"/>
</dbReference>